<dbReference type="InterPro" id="IPR011583">
    <property type="entry name" value="Chitinase_II/V-like_cat"/>
</dbReference>
<feature type="compositionally biased region" description="Low complexity" evidence="1">
    <location>
        <begin position="455"/>
        <end position="470"/>
    </location>
</feature>
<proteinExistence type="predicted"/>
<dbReference type="SUPFAM" id="SSF54556">
    <property type="entry name" value="Chitinase insertion domain"/>
    <property type="match status" value="1"/>
</dbReference>
<dbReference type="GO" id="GO:0005975">
    <property type="term" value="P:carbohydrate metabolic process"/>
    <property type="evidence" value="ECO:0007669"/>
    <property type="project" value="InterPro"/>
</dbReference>
<dbReference type="Gene3D" id="2.80.10.50">
    <property type="match status" value="1"/>
</dbReference>
<dbReference type="SUPFAM" id="SSF51445">
    <property type="entry name" value="(Trans)glycosidases"/>
    <property type="match status" value="1"/>
</dbReference>
<organism evidence="4 5">
    <name type="scientific">Aphanomyces euteiches</name>
    <dbReference type="NCBI Taxonomy" id="100861"/>
    <lineage>
        <taxon>Eukaryota</taxon>
        <taxon>Sar</taxon>
        <taxon>Stramenopiles</taxon>
        <taxon>Oomycota</taxon>
        <taxon>Saprolegniomycetes</taxon>
        <taxon>Saprolegniales</taxon>
        <taxon>Verrucalvaceae</taxon>
        <taxon>Aphanomyces</taxon>
    </lineage>
</organism>
<dbReference type="InterPro" id="IPR050314">
    <property type="entry name" value="Glycosyl_Hydrlase_18"/>
</dbReference>
<dbReference type="InterPro" id="IPR001223">
    <property type="entry name" value="Glyco_hydro18_cat"/>
</dbReference>
<dbReference type="InterPro" id="IPR035992">
    <property type="entry name" value="Ricin_B-like_lectins"/>
</dbReference>
<dbReference type="Gene3D" id="3.10.50.10">
    <property type="match status" value="1"/>
</dbReference>
<evidence type="ECO:0000256" key="2">
    <source>
        <dbReference type="SAM" id="SignalP"/>
    </source>
</evidence>
<dbReference type="Gene3D" id="3.20.20.80">
    <property type="entry name" value="Glycosidases"/>
    <property type="match status" value="1"/>
</dbReference>
<feature type="signal peptide" evidence="2">
    <location>
        <begin position="1"/>
        <end position="18"/>
    </location>
</feature>
<dbReference type="PANTHER" id="PTHR11177">
    <property type="entry name" value="CHITINASE"/>
    <property type="match status" value="1"/>
</dbReference>
<evidence type="ECO:0000313" key="5">
    <source>
        <dbReference type="Proteomes" id="UP000481153"/>
    </source>
</evidence>
<name>A0A6G0WKC9_9STRA</name>
<evidence type="ECO:0000313" key="4">
    <source>
        <dbReference type="EMBL" id="KAF0727720.1"/>
    </source>
</evidence>
<dbReference type="EMBL" id="VJMJ01000191">
    <property type="protein sequence ID" value="KAF0727720.1"/>
    <property type="molecule type" value="Genomic_DNA"/>
</dbReference>
<evidence type="ECO:0000259" key="3">
    <source>
        <dbReference type="PROSITE" id="PS51910"/>
    </source>
</evidence>
<dbReference type="AlphaFoldDB" id="A0A6G0WKC9"/>
<accession>A0A6G0WKC9</accession>
<dbReference type="Pfam" id="PF00704">
    <property type="entry name" value="Glyco_hydro_18"/>
    <property type="match status" value="1"/>
</dbReference>
<dbReference type="VEuPathDB" id="FungiDB:AeMF1_003144"/>
<dbReference type="PANTHER" id="PTHR11177:SF317">
    <property type="entry name" value="CHITINASE 12-RELATED"/>
    <property type="match status" value="1"/>
</dbReference>
<dbReference type="PROSITE" id="PS50231">
    <property type="entry name" value="RICIN_B_LECTIN"/>
    <property type="match status" value="1"/>
</dbReference>
<dbReference type="Proteomes" id="UP000481153">
    <property type="component" value="Unassembled WGS sequence"/>
</dbReference>
<comment type="caution">
    <text evidence="4">The sequence shown here is derived from an EMBL/GenBank/DDBJ whole genome shotgun (WGS) entry which is preliminary data.</text>
</comment>
<feature type="domain" description="GH18" evidence="3">
    <location>
        <begin position="21"/>
        <end position="362"/>
    </location>
</feature>
<feature type="region of interest" description="Disordered" evidence="1">
    <location>
        <begin position="453"/>
        <end position="479"/>
    </location>
</feature>
<dbReference type="InterPro" id="IPR017853">
    <property type="entry name" value="GH"/>
</dbReference>
<dbReference type="GO" id="GO:0008061">
    <property type="term" value="F:chitin binding"/>
    <property type="evidence" value="ECO:0007669"/>
    <property type="project" value="InterPro"/>
</dbReference>
<dbReference type="InterPro" id="IPR029070">
    <property type="entry name" value="Chitinase_insertion_sf"/>
</dbReference>
<sequence length="574" mass="63644">MRMARAVAAASLAPFVLADGFRNVVYFPEWSVETNFTLASLDWSVISHINYAYAVPRADGSLHFEDETAAFKMPYDGVDGDLRGSFGLANKLKREHRHVKVGISIGSSNVFSEIAASSDARDAFVKNAVALMLDLGLDFVNIDWQFPATPDEIDHCIQLLNDLRAKLNELAFKAELTIASVGYHDDSWAGKLASICSVVDAVNVMAYDYAGAWSAVSGFQSNLYADERTTSSVADIVQFYLDHDCPSKKLVVGIPAYSRKFQDTEGLYKPFDKERTERDGFSPYKDLPIDLEQFDATTKSAYSYDAGTKTLQTYDNPQSVAEKVEFVQSHNLAGTMFWHAQQDAQADDRSLIHAAFQAMGKAIDLSLNNLNYPTSTYDNVRRGSYGDAYGCRDYTVVKGDDVNKIVQAQCYQRGGYCHPDGFPLVVSKESGEKCPYWIEIDQVVQVCCAPPPPSSKSAMSSSSTLKSLRSPSKRQEDNKDALDLNRWTLHADTKLVQRQDSADCLLAPAPDVPVKIATCNAANKLQTWAYDASTLQLRHSYWSGYCLDQRCRLSTCGQAHKLQRFTLDVVANES</sequence>
<protein>
    <recommendedName>
        <fullName evidence="3">GH18 domain-containing protein</fullName>
    </recommendedName>
</protein>
<feature type="chain" id="PRO_5026151696" description="GH18 domain-containing protein" evidence="2">
    <location>
        <begin position="19"/>
        <end position="574"/>
    </location>
</feature>
<dbReference type="SMART" id="SM00636">
    <property type="entry name" value="Glyco_18"/>
    <property type="match status" value="1"/>
</dbReference>
<reference evidence="4 5" key="1">
    <citation type="submission" date="2019-07" db="EMBL/GenBank/DDBJ databases">
        <title>Genomics analysis of Aphanomyces spp. identifies a new class of oomycete effector associated with host adaptation.</title>
        <authorList>
            <person name="Gaulin E."/>
        </authorList>
    </citation>
    <scope>NUCLEOTIDE SEQUENCE [LARGE SCALE GENOMIC DNA]</scope>
    <source>
        <strain evidence="4 5">ATCC 201684</strain>
    </source>
</reference>
<evidence type="ECO:0000256" key="1">
    <source>
        <dbReference type="SAM" id="MobiDB-lite"/>
    </source>
</evidence>
<dbReference type="PROSITE" id="PS51910">
    <property type="entry name" value="GH18_2"/>
    <property type="match status" value="1"/>
</dbReference>
<keyword evidence="2" id="KW-0732">Signal</keyword>
<dbReference type="SUPFAM" id="SSF50370">
    <property type="entry name" value="Ricin B-like lectins"/>
    <property type="match status" value="1"/>
</dbReference>
<gene>
    <name evidence="4" type="ORF">Ae201684_014343</name>
</gene>
<keyword evidence="5" id="KW-1185">Reference proteome</keyword>